<evidence type="ECO:0000313" key="3">
    <source>
        <dbReference type="Proteomes" id="UP001157440"/>
    </source>
</evidence>
<reference evidence="3" key="1">
    <citation type="journal article" date="2019" name="Int. J. Syst. Evol. Microbiol.">
        <title>The Global Catalogue of Microorganisms (GCM) 10K type strain sequencing project: providing services to taxonomists for standard genome sequencing and annotation.</title>
        <authorList>
            <consortium name="The Broad Institute Genomics Platform"/>
            <consortium name="The Broad Institute Genome Sequencing Center for Infectious Disease"/>
            <person name="Wu L."/>
            <person name="Ma J."/>
        </authorList>
    </citation>
    <scope>NUCLEOTIDE SEQUENCE [LARGE SCALE GENOMIC DNA]</scope>
    <source>
        <strain evidence="3">NBRC 103632</strain>
    </source>
</reference>
<feature type="compositionally biased region" description="Low complexity" evidence="1">
    <location>
        <begin position="90"/>
        <end position="104"/>
    </location>
</feature>
<evidence type="ECO:0000256" key="1">
    <source>
        <dbReference type="SAM" id="MobiDB-lite"/>
    </source>
</evidence>
<sequence>MAKPSMMLAGLPGSIPTARMATHTKPQAAMEPRGKVRIPAERAFRSRSHPIGIAGANEGRMRWEATDRAFVWNGVMARTGMRRRDEKGAWSRWAAPGGPAGASSDLLEPR</sequence>
<feature type="region of interest" description="Disordered" evidence="1">
    <location>
        <begin position="1"/>
        <end position="35"/>
    </location>
</feature>
<comment type="caution">
    <text evidence="2">The sequence shown here is derived from an EMBL/GenBank/DDBJ whole genome shotgun (WGS) entry which is preliminary data.</text>
</comment>
<dbReference type="AlphaFoldDB" id="A0AA37TNZ6"/>
<keyword evidence="3" id="KW-1185">Reference proteome</keyword>
<protein>
    <submittedName>
        <fullName evidence="2">Uncharacterized protein</fullName>
    </submittedName>
</protein>
<dbReference type="EMBL" id="BSPL01000023">
    <property type="protein sequence ID" value="GLS72827.1"/>
    <property type="molecule type" value="Genomic_DNA"/>
</dbReference>
<accession>A0AA37TNZ6</accession>
<feature type="region of interest" description="Disordered" evidence="1">
    <location>
        <begin position="81"/>
        <end position="110"/>
    </location>
</feature>
<proteinExistence type="predicted"/>
<dbReference type="Proteomes" id="UP001157440">
    <property type="component" value="Unassembled WGS sequence"/>
</dbReference>
<organism evidence="2 3">
    <name type="scientific">Methylobacterium tardum</name>
    <dbReference type="NCBI Taxonomy" id="374432"/>
    <lineage>
        <taxon>Bacteria</taxon>
        <taxon>Pseudomonadati</taxon>
        <taxon>Pseudomonadota</taxon>
        <taxon>Alphaproteobacteria</taxon>
        <taxon>Hyphomicrobiales</taxon>
        <taxon>Methylobacteriaceae</taxon>
        <taxon>Methylobacterium</taxon>
    </lineage>
</organism>
<evidence type="ECO:0000313" key="2">
    <source>
        <dbReference type="EMBL" id="GLS72827.1"/>
    </source>
</evidence>
<name>A0AA37TNZ6_9HYPH</name>
<gene>
    <name evidence="2" type="ORF">GCM10007890_48420</name>
</gene>